<keyword evidence="6" id="KW-1278">Translocase</keyword>
<dbReference type="PANTHER" id="PTHR36118">
    <property type="entry name" value="ION-TRANSLOCATING OXIDOREDUCTASE COMPLEX SUBUNIT G"/>
    <property type="match status" value="1"/>
</dbReference>
<dbReference type="InterPro" id="IPR010209">
    <property type="entry name" value="Ion_transpt_RnfG/RsxG"/>
</dbReference>
<dbReference type="AlphaFoldDB" id="A0A1I4YXE5"/>
<dbReference type="NCBIfam" id="TIGR01947">
    <property type="entry name" value="rnfG"/>
    <property type="match status" value="1"/>
</dbReference>
<proteinExistence type="inferred from homology"/>
<keyword evidence="1 6" id="KW-0813">Transport</keyword>
<comment type="cofactor">
    <cofactor evidence="6">
        <name>FMN</name>
        <dbReference type="ChEBI" id="CHEBI:58210"/>
    </cofactor>
</comment>
<dbReference type="STRING" id="83765.SAMN05660284_01443"/>
<evidence type="ECO:0000256" key="4">
    <source>
        <dbReference type="ARBA" id="ARBA00022643"/>
    </source>
</evidence>
<comment type="subcellular location">
    <subcellularLocation>
        <location evidence="6">Cell inner membrane</location>
        <topology evidence="6">Single-pass membrane protein</topology>
    </subcellularLocation>
</comment>
<dbReference type="NCBIfam" id="NF002519">
    <property type="entry name" value="PRK01908.1"/>
    <property type="match status" value="1"/>
</dbReference>
<evidence type="ECO:0000256" key="6">
    <source>
        <dbReference type="HAMAP-Rule" id="MF_00479"/>
    </source>
</evidence>
<dbReference type="GO" id="GO:0005886">
    <property type="term" value="C:plasma membrane"/>
    <property type="evidence" value="ECO:0007669"/>
    <property type="project" value="UniProtKB-SubCell"/>
</dbReference>
<accession>A0A1I4YXE5</accession>
<dbReference type="GO" id="GO:0022900">
    <property type="term" value="P:electron transport chain"/>
    <property type="evidence" value="ECO:0007669"/>
    <property type="project" value="UniProtKB-UniRule"/>
</dbReference>
<organism evidence="8 9">
    <name type="scientific">Formivibrio citricus</name>
    <dbReference type="NCBI Taxonomy" id="83765"/>
    <lineage>
        <taxon>Bacteria</taxon>
        <taxon>Pseudomonadati</taxon>
        <taxon>Pseudomonadota</taxon>
        <taxon>Betaproteobacteria</taxon>
        <taxon>Neisseriales</taxon>
        <taxon>Chitinibacteraceae</taxon>
        <taxon>Formivibrio</taxon>
    </lineage>
</organism>
<reference evidence="9" key="1">
    <citation type="submission" date="2016-10" db="EMBL/GenBank/DDBJ databases">
        <authorList>
            <person name="Varghese N."/>
            <person name="Submissions S."/>
        </authorList>
    </citation>
    <scope>NUCLEOTIDE SEQUENCE [LARGE SCALE GENOMIC DNA]</scope>
    <source>
        <strain evidence="9">DSM 6150</strain>
    </source>
</reference>
<feature type="modified residue" description="FMN phosphoryl threonine" evidence="6">
    <location>
        <position position="172"/>
    </location>
</feature>
<comment type="function">
    <text evidence="6">Part of a membrane-bound complex that couples electron transfer with translocation of ions across the membrane.</text>
</comment>
<dbReference type="EMBL" id="FOVE01000009">
    <property type="protein sequence ID" value="SFN42443.1"/>
    <property type="molecule type" value="Genomic_DNA"/>
</dbReference>
<evidence type="ECO:0000256" key="1">
    <source>
        <dbReference type="ARBA" id="ARBA00022448"/>
    </source>
</evidence>
<evidence type="ECO:0000256" key="5">
    <source>
        <dbReference type="ARBA" id="ARBA00022982"/>
    </source>
</evidence>
<name>A0A1I4YXE5_9NEIS</name>
<dbReference type="GO" id="GO:0010181">
    <property type="term" value="F:FMN binding"/>
    <property type="evidence" value="ECO:0007669"/>
    <property type="project" value="InterPro"/>
</dbReference>
<keyword evidence="6" id="KW-1003">Cell membrane</keyword>
<dbReference type="SMART" id="SM00900">
    <property type="entry name" value="FMN_bind"/>
    <property type="match status" value="1"/>
</dbReference>
<dbReference type="HAMAP" id="MF_00479">
    <property type="entry name" value="RsxG_RnfG"/>
    <property type="match status" value="1"/>
</dbReference>
<evidence type="ECO:0000256" key="3">
    <source>
        <dbReference type="ARBA" id="ARBA00022630"/>
    </source>
</evidence>
<dbReference type="OrthoDB" id="9784165at2"/>
<evidence type="ECO:0000313" key="8">
    <source>
        <dbReference type="EMBL" id="SFN42443.1"/>
    </source>
</evidence>
<keyword evidence="3 6" id="KW-0285">Flavoprotein</keyword>
<keyword evidence="4 6" id="KW-0288">FMN</keyword>
<evidence type="ECO:0000313" key="9">
    <source>
        <dbReference type="Proteomes" id="UP000242869"/>
    </source>
</evidence>
<keyword evidence="5 6" id="KW-0249">Electron transport</keyword>
<keyword evidence="9" id="KW-1185">Reference proteome</keyword>
<keyword evidence="6" id="KW-0997">Cell inner membrane</keyword>
<keyword evidence="6" id="KW-1133">Transmembrane helix</keyword>
<protein>
    <recommendedName>
        <fullName evidence="6">Ion-translocating oxidoreductase complex subunit G</fullName>
        <ecNumber evidence="6">7.-.-.-</ecNumber>
    </recommendedName>
    <alternativeName>
        <fullName evidence="6">Rnf electron transport complex subunit G</fullName>
    </alternativeName>
</protein>
<comment type="subunit">
    <text evidence="6">The complex is composed of six subunits: RnfA, RnfB, RnfC, RnfD, RnfE and RnfG.</text>
</comment>
<dbReference type="PIRSF" id="PIRSF006091">
    <property type="entry name" value="E_trnsport_RnfG"/>
    <property type="match status" value="1"/>
</dbReference>
<dbReference type="GO" id="GO:0009055">
    <property type="term" value="F:electron transfer activity"/>
    <property type="evidence" value="ECO:0007669"/>
    <property type="project" value="InterPro"/>
</dbReference>
<dbReference type="Pfam" id="PF04205">
    <property type="entry name" value="FMN_bind"/>
    <property type="match status" value="1"/>
</dbReference>
<sequence length="201" mass="21487">MTLSEKFDVWRSKMPYQAGSLALVGILTSAALALANQATEKPIADSLQKDLKVSLAQVLPVGSFDNDLAGTTVKHQGRTVYLAKKGGKLTGAVFETSSKGYSGSINVVMAVDPQGKVLGVRVLSHTETPGLGDKIETQKSDWIKSFIGKTLPGAKWAVKKDGGEFDQFAGATITPRAVVKAVHEGLQWYVQENAAILKEEK</sequence>
<keyword evidence="2 6" id="KW-0597">Phosphoprotein</keyword>
<dbReference type="InterPro" id="IPR007329">
    <property type="entry name" value="FMN-bd"/>
</dbReference>
<evidence type="ECO:0000259" key="7">
    <source>
        <dbReference type="SMART" id="SM00900"/>
    </source>
</evidence>
<comment type="similarity">
    <text evidence="6">Belongs to the RnfG family.</text>
</comment>
<dbReference type="EC" id="7.-.-.-" evidence="6"/>
<keyword evidence="6" id="KW-0472">Membrane</keyword>
<dbReference type="Proteomes" id="UP000242869">
    <property type="component" value="Unassembled WGS sequence"/>
</dbReference>
<dbReference type="RefSeq" id="WP_091193548.1">
    <property type="nucleotide sequence ID" value="NZ_FOVE01000009.1"/>
</dbReference>
<evidence type="ECO:0000256" key="2">
    <source>
        <dbReference type="ARBA" id="ARBA00022553"/>
    </source>
</evidence>
<feature type="domain" description="FMN-binding" evidence="7">
    <location>
        <begin position="100"/>
        <end position="189"/>
    </location>
</feature>
<gene>
    <name evidence="6" type="primary">rnfG</name>
    <name evidence="8" type="ORF">SAMN05660284_01443</name>
</gene>
<dbReference type="PANTHER" id="PTHR36118:SF1">
    <property type="entry name" value="ION-TRANSLOCATING OXIDOREDUCTASE COMPLEX SUBUNIT G"/>
    <property type="match status" value="1"/>
</dbReference>
<keyword evidence="6" id="KW-0812">Transmembrane</keyword>